<proteinExistence type="predicted"/>
<sequence length="68" mass="7673">MLLRIAERKMEMTGMEENKGALILLVMLGVAIGSWSAAITIAMLFLSLPVIVYSGIRHEPWLEHFFEP</sequence>
<keyword evidence="1" id="KW-0472">Membrane</keyword>
<evidence type="ECO:0000313" key="3">
    <source>
        <dbReference type="Proteomes" id="UP000051324"/>
    </source>
</evidence>
<dbReference type="Proteomes" id="UP000051324">
    <property type="component" value="Unassembled WGS sequence"/>
</dbReference>
<gene>
    <name evidence="2" type="ORF">FC32_GL001302</name>
</gene>
<keyword evidence="1" id="KW-1133">Transmembrane helix</keyword>
<evidence type="ECO:0000313" key="2">
    <source>
        <dbReference type="EMBL" id="KRL84026.1"/>
    </source>
</evidence>
<name>A0A0R1TYA1_9LACO</name>
<comment type="caution">
    <text evidence="2">The sequence shown here is derived from an EMBL/GenBank/DDBJ whole genome shotgun (WGS) entry which is preliminary data.</text>
</comment>
<keyword evidence="1" id="KW-0812">Transmembrane</keyword>
<evidence type="ECO:0000256" key="1">
    <source>
        <dbReference type="SAM" id="Phobius"/>
    </source>
</evidence>
<dbReference type="STRING" id="1423724.FC32_GL001302"/>
<feature type="transmembrane region" description="Helical" evidence="1">
    <location>
        <begin position="21"/>
        <end position="52"/>
    </location>
</feature>
<dbReference type="AlphaFoldDB" id="A0A0R1TYA1"/>
<dbReference type="EMBL" id="AZFT01000053">
    <property type="protein sequence ID" value="KRL84026.1"/>
    <property type="molecule type" value="Genomic_DNA"/>
</dbReference>
<organism evidence="2 3">
    <name type="scientific">Ligilactobacillus apodemi DSM 16634 = JCM 16172</name>
    <dbReference type="NCBI Taxonomy" id="1423724"/>
    <lineage>
        <taxon>Bacteria</taxon>
        <taxon>Bacillati</taxon>
        <taxon>Bacillota</taxon>
        <taxon>Bacilli</taxon>
        <taxon>Lactobacillales</taxon>
        <taxon>Lactobacillaceae</taxon>
        <taxon>Ligilactobacillus</taxon>
    </lineage>
</organism>
<reference evidence="2 3" key="1">
    <citation type="journal article" date="2015" name="Genome Announc.">
        <title>Expanding the biotechnology potential of lactobacilli through comparative genomics of 213 strains and associated genera.</title>
        <authorList>
            <person name="Sun Z."/>
            <person name="Harris H.M."/>
            <person name="McCann A."/>
            <person name="Guo C."/>
            <person name="Argimon S."/>
            <person name="Zhang W."/>
            <person name="Yang X."/>
            <person name="Jeffery I.B."/>
            <person name="Cooney J.C."/>
            <person name="Kagawa T.F."/>
            <person name="Liu W."/>
            <person name="Song Y."/>
            <person name="Salvetti E."/>
            <person name="Wrobel A."/>
            <person name="Rasinkangas P."/>
            <person name="Parkhill J."/>
            <person name="Rea M.C."/>
            <person name="O'Sullivan O."/>
            <person name="Ritari J."/>
            <person name="Douillard F.P."/>
            <person name="Paul Ross R."/>
            <person name="Yang R."/>
            <person name="Briner A.E."/>
            <person name="Felis G.E."/>
            <person name="de Vos W.M."/>
            <person name="Barrangou R."/>
            <person name="Klaenhammer T.R."/>
            <person name="Caufield P.W."/>
            <person name="Cui Y."/>
            <person name="Zhang H."/>
            <person name="O'Toole P.W."/>
        </authorList>
    </citation>
    <scope>NUCLEOTIDE SEQUENCE [LARGE SCALE GENOMIC DNA]</scope>
    <source>
        <strain evidence="2 3">DSM 16634</strain>
    </source>
</reference>
<accession>A0A0R1TYA1</accession>
<protein>
    <submittedName>
        <fullName evidence="2">Uncharacterized protein</fullName>
    </submittedName>
</protein>
<keyword evidence="3" id="KW-1185">Reference proteome</keyword>
<dbReference type="PATRIC" id="fig|1423724.4.peg.1361"/>